<evidence type="ECO:0000313" key="1">
    <source>
        <dbReference type="EMBL" id="EAY06862.1"/>
    </source>
</evidence>
<dbReference type="VEuPathDB" id="TrichDB:TVAG_340400"/>
<accession>A2EKF4</accession>
<dbReference type="RefSeq" id="XP_001319085.1">
    <property type="nucleotide sequence ID" value="XM_001319050.1"/>
</dbReference>
<sequence length="283" mass="33317">MKRAKPKTSAEAVELMNQAIEDCDYKAAKYYHEQIKYLENFEETKAIAGHVANYLEKKDEISNQIYENIQRYSQDIERAKHYSIEFHKNEFIKLRDFHRNELEDLIEDWDQERSSVTYTVEEQYQQTLDTAKLVADTYNFDAAINLQKQAAKILKTGGRDDIKQFDRRMHHMAELMLKRQEEEITNLKTTRDIELQILNEMLKAAETQTLEDFFNANANEVSRIIEKFPKEISVPIALQMQITRAKPQPKSDAPVKKSTYKKFTKTMHNVNRIVNNPIDIADF</sequence>
<dbReference type="KEGG" id="tva:4764744"/>
<dbReference type="SMR" id="A2EKF4"/>
<gene>
    <name evidence="1" type="ORF">TVAG_340400</name>
</gene>
<reference evidence="1" key="2">
    <citation type="journal article" date="2007" name="Science">
        <title>Draft genome sequence of the sexually transmitted pathogen Trichomonas vaginalis.</title>
        <authorList>
            <person name="Carlton J.M."/>
            <person name="Hirt R.P."/>
            <person name="Silva J.C."/>
            <person name="Delcher A.L."/>
            <person name="Schatz M."/>
            <person name="Zhao Q."/>
            <person name="Wortman J.R."/>
            <person name="Bidwell S.L."/>
            <person name="Alsmark U.C.M."/>
            <person name="Besteiro S."/>
            <person name="Sicheritz-Ponten T."/>
            <person name="Noel C.J."/>
            <person name="Dacks J.B."/>
            <person name="Foster P.G."/>
            <person name="Simillion C."/>
            <person name="Van de Peer Y."/>
            <person name="Miranda-Saavedra D."/>
            <person name="Barton G.J."/>
            <person name="Westrop G.D."/>
            <person name="Mueller S."/>
            <person name="Dessi D."/>
            <person name="Fiori P.L."/>
            <person name="Ren Q."/>
            <person name="Paulsen I."/>
            <person name="Zhang H."/>
            <person name="Bastida-Corcuera F.D."/>
            <person name="Simoes-Barbosa A."/>
            <person name="Brown M.T."/>
            <person name="Hayes R.D."/>
            <person name="Mukherjee M."/>
            <person name="Okumura C.Y."/>
            <person name="Schneider R."/>
            <person name="Smith A.J."/>
            <person name="Vanacova S."/>
            <person name="Villalvazo M."/>
            <person name="Haas B.J."/>
            <person name="Pertea M."/>
            <person name="Feldblyum T.V."/>
            <person name="Utterback T.R."/>
            <person name="Shu C.L."/>
            <person name="Osoegawa K."/>
            <person name="de Jong P.J."/>
            <person name="Hrdy I."/>
            <person name="Horvathova L."/>
            <person name="Zubacova Z."/>
            <person name="Dolezal P."/>
            <person name="Malik S.B."/>
            <person name="Logsdon J.M. Jr."/>
            <person name="Henze K."/>
            <person name="Gupta A."/>
            <person name="Wang C.C."/>
            <person name="Dunne R.L."/>
            <person name="Upcroft J.A."/>
            <person name="Upcroft P."/>
            <person name="White O."/>
            <person name="Salzberg S.L."/>
            <person name="Tang P."/>
            <person name="Chiu C.-H."/>
            <person name="Lee Y.-S."/>
            <person name="Embley T.M."/>
            <person name="Coombs G.H."/>
            <person name="Mottram J.C."/>
            <person name="Tachezy J."/>
            <person name="Fraser-Liggett C.M."/>
            <person name="Johnson P.J."/>
        </authorList>
    </citation>
    <scope>NUCLEOTIDE SEQUENCE [LARGE SCALE GENOMIC DNA]</scope>
    <source>
        <strain evidence="1">G3</strain>
    </source>
</reference>
<dbReference type="InParanoid" id="A2EKF4"/>
<evidence type="ECO:0000313" key="2">
    <source>
        <dbReference type="Proteomes" id="UP000001542"/>
    </source>
</evidence>
<dbReference type="Proteomes" id="UP000001542">
    <property type="component" value="Unassembled WGS sequence"/>
</dbReference>
<dbReference type="EMBL" id="DS113413">
    <property type="protein sequence ID" value="EAY06862.1"/>
    <property type="molecule type" value="Genomic_DNA"/>
</dbReference>
<reference evidence="1" key="1">
    <citation type="submission" date="2006-10" db="EMBL/GenBank/DDBJ databases">
        <authorList>
            <person name="Amadeo P."/>
            <person name="Zhao Q."/>
            <person name="Wortman J."/>
            <person name="Fraser-Liggett C."/>
            <person name="Carlton J."/>
        </authorList>
    </citation>
    <scope>NUCLEOTIDE SEQUENCE</scope>
    <source>
        <strain evidence="1">G3</strain>
    </source>
</reference>
<keyword evidence="2" id="KW-1185">Reference proteome</keyword>
<proteinExistence type="predicted"/>
<dbReference type="VEuPathDB" id="TrichDB:TVAGG3_0979800"/>
<dbReference type="AlphaFoldDB" id="A2EKF4"/>
<organism evidence="1 2">
    <name type="scientific">Trichomonas vaginalis (strain ATCC PRA-98 / G3)</name>
    <dbReference type="NCBI Taxonomy" id="412133"/>
    <lineage>
        <taxon>Eukaryota</taxon>
        <taxon>Metamonada</taxon>
        <taxon>Parabasalia</taxon>
        <taxon>Trichomonadida</taxon>
        <taxon>Trichomonadidae</taxon>
        <taxon>Trichomonas</taxon>
    </lineage>
</organism>
<protein>
    <submittedName>
        <fullName evidence="1">Uncharacterized protein</fullName>
    </submittedName>
</protein>
<name>A2EKF4_TRIV3</name>